<dbReference type="EMBL" id="JAWSTH010000022">
    <property type="protein sequence ID" value="MDW5594782.1"/>
    <property type="molecule type" value="Genomic_DNA"/>
</dbReference>
<dbReference type="RefSeq" id="WP_318597094.1">
    <property type="nucleotide sequence ID" value="NZ_JAWSTH010000022.1"/>
</dbReference>
<dbReference type="Proteomes" id="UP001284601">
    <property type="component" value="Unassembled WGS sequence"/>
</dbReference>
<organism evidence="1 2">
    <name type="scientific">Conexibacter stalactiti</name>
    <dbReference type="NCBI Taxonomy" id="1940611"/>
    <lineage>
        <taxon>Bacteria</taxon>
        <taxon>Bacillati</taxon>
        <taxon>Actinomycetota</taxon>
        <taxon>Thermoleophilia</taxon>
        <taxon>Solirubrobacterales</taxon>
        <taxon>Conexibacteraceae</taxon>
        <taxon>Conexibacter</taxon>
    </lineage>
</organism>
<keyword evidence="1" id="KW-0547">Nucleotide-binding</keyword>
<protein>
    <submittedName>
        <fullName evidence="1">ATP-binding protein</fullName>
    </submittedName>
</protein>
<dbReference type="PANTHER" id="PTHR34301:SF8">
    <property type="entry name" value="ATPASE DOMAIN-CONTAINING PROTEIN"/>
    <property type="match status" value="1"/>
</dbReference>
<sequence length="368" mass="40740">MTSPFVYDEPLDPGMLVGRAETLALLRDHALDGRNSRLEGPRRFGKTSLLRAVLEAARRDGAIAIEVNFLGCVTASDVAERIELAYREQLDRRLQRWLDALARTWRPTISAAPGGVGVSAEPRVSSPGLLERLALPRRLHDRDGRTCVIAFDEFQEVFRIDPALPGAFRSVIEGNSHAAAYLFCGSHPGLMRELFSDRRHAFFGQAAPIEVGPLPPVELADFLGDRFAERGRELGDAFAPLLDASEGHPQRTMLLAHHLYSATPKGRIADLVTWTRAHAAARREAHGEIQIVWDLCSDLERRVLKTIAHRTVPLTGKEAQERFGLAKSGSTQVAVERLVRDGTLVADETTRTGWRVVDPFLAAWLRGE</sequence>
<evidence type="ECO:0000313" key="2">
    <source>
        <dbReference type="Proteomes" id="UP001284601"/>
    </source>
</evidence>
<comment type="caution">
    <text evidence="1">The sequence shown here is derived from an EMBL/GenBank/DDBJ whole genome shotgun (WGS) entry which is preliminary data.</text>
</comment>
<evidence type="ECO:0000313" key="1">
    <source>
        <dbReference type="EMBL" id="MDW5594782.1"/>
    </source>
</evidence>
<dbReference type="GO" id="GO:0005524">
    <property type="term" value="F:ATP binding"/>
    <property type="evidence" value="ECO:0007669"/>
    <property type="project" value="UniProtKB-KW"/>
</dbReference>
<gene>
    <name evidence="1" type="ORF">R7226_10565</name>
</gene>
<dbReference type="Gene3D" id="3.40.50.300">
    <property type="entry name" value="P-loop containing nucleotide triphosphate hydrolases"/>
    <property type="match status" value="1"/>
</dbReference>
<dbReference type="PANTHER" id="PTHR34301">
    <property type="entry name" value="DNA-BINDING PROTEIN-RELATED"/>
    <property type="match status" value="1"/>
</dbReference>
<accession>A0ABU4HN96</accession>
<keyword evidence="1" id="KW-0067">ATP-binding</keyword>
<dbReference type="InterPro" id="IPR027417">
    <property type="entry name" value="P-loop_NTPase"/>
</dbReference>
<dbReference type="SUPFAM" id="SSF52540">
    <property type="entry name" value="P-loop containing nucleoside triphosphate hydrolases"/>
    <property type="match status" value="1"/>
</dbReference>
<reference evidence="2" key="1">
    <citation type="submission" date="2023-07" db="EMBL/GenBank/DDBJ databases">
        <title>Conexibacter stalactiti sp. nov., isolated from stalactites in a lava cave and emended description of the genus Conexibacter.</title>
        <authorList>
            <person name="Lee S.D."/>
        </authorList>
    </citation>
    <scope>NUCLEOTIDE SEQUENCE [LARGE SCALE GENOMIC DNA]</scope>
    <source>
        <strain evidence="2">KCTC 39840</strain>
    </source>
</reference>
<name>A0ABU4HN96_9ACTN</name>
<keyword evidence="2" id="KW-1185">Reference proteome</keyword>
<proteinExistence type="predicted"/>